<feature type="compositionally biased region" description="Basic and acidic residues" evidence="1">
    <location>
        <begin position="626"/>
        <end position="636"/>
    </location>
</feature>
<feature type="compositionally biased region" description="Low complexity" evidence="1">
    <location>
        <begin position="974"/>
        <end position="997"/>
    </location>
</feature>
<reference evidence="3" key="2">
    <citation type="journal article" date="2018" name="Nat. Commun.">
        <title>Extreme sensitivity to ultraviolet light in the fungal pathogen causing white-nose syndrome of bats.</title>
        <authorList>
            <person name="Palmer J.M."/>
            <person name="Drees K.P."/>
            <person name="Foster J.T."/>
            <person name="Lindner D.L."/>
        </authorList>
    </citation>
    <scope>NUCLEOTIDE SEQUENCE [LARGE SCALE GENOMIC DNA]</scope>
    <source>
        <strain evidence="3">UAMH 10579</strain>
    </source>
</reference>
<dbReference type="RefSeq" id="XP_018134654.1">
    <property type="nucleotide sequence ID" value="XM_018270388.2"/>
</dbReference>
<feature type="compositionally biased region" description="Polar residues" evidence="1">
    <location>
        <begin position="521"/>
        <end position="542"/>
    </location>
</feature>
<feature type="compositionally biased region" description="Pro residues" evidence="1">
    <location>
        <begin position="912"/>
        <end position="923"/>
    </location>
</feature>
<feature type="compositionally biased region" description="Polar residues" evidence="1">
    <location>
        <begin position="1120"/>
        <end position="1129"/>
    </location>
</feature>
<feature type="compositionally biased region" description="Polar residues" evidence="1">
    <location>
        <begin position="356"/>
        <end position="376"/>
    </location>
</feature>
<feature type="compositionally biased region" description="Polar residues" evidence="1">
    <location>
        <begin position="481"/>
        <end position="500"/>
    </location>
</feature>
<feature type="region of interest" description="Disordered" evidence="1">
    <location>
        <begin position="578"/>
        <end position="1224"/>
    </location>
</feature>
<feature type="compositionally biased region" description="Polar residues" evidence="1">
    <location>
        <begin position="443"/>
        <end position="452"/>
    </location>
</feature>
<feature type="compositionally biased region" description="Basic and acidic residues" evidence="1">
    <location>
        <begin position="755"/>
        <end position="768"/>
    </location>
</feature>
<feature type="compositionally biased region" description="Polar residues" evidence="1">
    <location>
        <begin position="317"/>
        <end position="334"/>
    </location>
</feature>
<feature type="compositionally biased region" description="Basic and acidic residues" evidence="1">
    <location>
        <begin position="940"/>
        <end position="956"/>
    </location>
</feature>
<feature type="compositionally biased region" description="Low complexity" evidence="1">
    <location>
        <begin position="1101"/>
        <end position="1119"/>
    </location>
</feature>
<feature type="compositionally biased region" description="Gly residues" evidence="1">
    <location>
        <begin position="1372"/>
        <end position="1391"/>
    </location>
</feature>
<feature type="compositionally biased region" description="Polar residues" evidence="1">
    <location>
        <begin position="261"/>
        <end position="290"/>
    </location>
</feature>
<feature type="region of interest" description="Disordered" evidence="1">
    <location>
        <begin position="1"/>
        <end position="50"/>
    </location>
</feature>
<feature type="compositionally biased region" description="Basic and acidic residues" evidence="1">
    <location>
        <begin position="306"/>
        <end position="316"/>
    </location>
</feature>
<feature type="region of interest" description="Disordered" evidence="1">
    <location>
        <begin position="184"/>
        <end position="553"/>
    </location>
</feature>
<feature type="region of interest" description="Disordered" evidence="1">
    <location>
        <begin position="138"/>
        <end position="172"/>
    </location>
</feature>
<organism evidence="2 3">
    <name type="scientific">Pseudogymnoascus verrucosus</name>
    <dbReference type="NCBI Taxonomy" id="342668"/>
    <lineage>
        <taxon>Eukaryota</taxon>
        <taxon>Fungi</taxon>
        <taxon>Dikarya</taxon>
        <taxon>Ascomycota</taxon>
        <taxon>Pezizomycotina</taxon>
        <taxon>Leotiomycetes</taxon>
        <taxon>Thelebolales</taxon>
        <taxon>Thelebolaceae</taxon>
        <taxon>Pseudogymnoascus</taxon>
    </lineage>
</organism>
<feature type="compositionally biased region" description="Basic and acidic residues" evidence="1">
    <location>
        <begin position="501"/>
        <end position="515"/>
    </location>
</feature>
<dbReference type="EMBL" id="KV460207">
    <property type="protein sequence ID" value="OBU00922.1"/>
    <property type="molecule type" value="Genomic_DNA"/>
</dbReference>
<feature type="compositionally biased region" description="Basic and acidic residues" evidence="1">
    <location>
        <begin position="580"/>
        <end position="606"/>
    </location>
</feature>
<feature type="compositionally biased region" description="Basic and acidic residues" evidence="1">
    <location>
        <begin position="217"/>
        <end position="240"/>
    </location>
</feature>
<name>A0A2P2SVU3_9PEZI</name>
<feature type="compositionally biased region" description="Polar residues" evidence="1">
    <location>
        <begin position="142"/>
        <end position="158"/>
    </location>
</feature>
<keyword evidence="3" id="KW-1185">Reference proteome</keyword>
<feature type="compositionally biased region" description="Low complexity" evidence="1">
    <location>
        <begin position="1173"/>
        <end position="1205"/>
    </location>
</feature>
<feature type="region of interest" description="Disordered" evidence="1">
    <location>
        <begin position="1279"/>
        <end position="1391"/>
    </location>
</feature>
<feature type="compositionally biased region" description="Low complexity" evidence="1">
    <location>
        <begin position="1135"/>
        <end position="1144"/>
    </location>
</feature>
<feature type="compositionally biased region" description="Basic residues" evidence="1">
    <location>
        <begin position="1"/>
        <end position="10"/>
    </location>
</feature>
<evidence type="ECO:0000256" key="1">
    <source>
        <dbReference type="SAM" id="MobiDB-lite"/>
    </source>
</evidence>
<gene>
    <name evidence="2" type="ORF">VE01_00860</name>
</gene>
<evidence type="ECO:0000313" key="3">
    <source>
        <dbReference type="Proteomes" id="UP000091956"/>
    </source>
</evidence>
<proteinExistence type="predicted"/>
<dbReference type="Proteomes" id="UP000091956">
    <property type="component" value="Unassembled WGS sequence"/>
</dbReference>
<dbReference type="OrthoDB" id="5335210at2759"/>
<feature type="compositionally biased region" description="Low complexity" evidence="1">
    <location>
        <begin position="1339"/>
        <end position="1350"/>
    </location>
</feature>
<accession>A0A2P2SVU3</accession>
<feature type="compositionally biased region" description="Gly residues" evidence="1">
    <location>
        <begin position="924"/>
        <end position="934"/>
    </location>
</feature>
<sequence length="1391" mass="145678">MNRFRTKKKAKAADEAPARPSNDSAAPTLTPLKPAMTFRRKKEKNEPPPRMELDLVNALPASDDFRTSLLMTGLSARFSMLREQDDPKSKIGKASDDSVLFPKRQSRLNDFGFTPQGLSDIAEVGSIREATRRPFALDRMDSFQSSAGSSETDAQESIMSRGKPAEGNNLFGGRQKIYKIPMGGSASMKSLNGTGESSGLGGRALYGDDVSQSAFQKLKEREREERERESERRSNEEAYRSESPPLGYNRNRETSSTTSSGPNGTRMSTAATSVTSQRTPSVTGQSSAPTTPAVPGPERSFTKTKRLYETGLDQHLHTQQFSAANRLDNLSRQGRNLGARSPSPAGSPVPSPIEGPSSNAGRQQRVPLSSPTSPNNGGFDFGTKPTTKDALKPFVTTPPLSSPISETEDKSALPIQPNDKGKATALGAFAKPAQPYDERKYTQRQLQMQQGRETPPLRKHAPPQSFVPNAAGQDTAPRNRAGSNATYQSDVSRSSSTQREFQPRERMFPPKREPPPEPQPQSASMGSFLTSPGDSSAASSPRGSGEATGAANAWEQAAAYDEFEVRAPAPAIAPAPLAARRVETEHPAFRQDRLKLRDLDEQRGMQKMEAPLRSPPQQQAKVPSKTPEDVKVEKTKVASPLDSPTLPASGLSGIIRQHLRSESNTSSIGGPPSPVLGPQYQAADYTMNGNPWDDTPATNATDNDWAPHPNISAFQQPAAISSPAATPSHLTPRAASPAPSDTPSWEKAINHHHSRDASTESQREREDFASELAARRKRVQDNLRSFAESDSRSQSPVRGGMETPPPNSAQRTASGSGGGAGPTPRSNHLNFMKGMTSRESLVPRSRDSSAGPQSKARKMLGMSGGERTTPPGTHYDDHPHPHNQQGPPPRSHYDSDSAGGGGYASSNYENSAPPPPRSAPRGPPTGGGGAGGAAPQGLKSFRDKRRDAQRERERQVMNRHRAGTGGSDSDDYFGAAGRQQQQQQGMQQQPRQRAAPHGQGGNDRHHPAMRTRSPSRDAPPVSYRAPRAGSVESGAGSGGSRPGTRERSGSNASASGYGGRGGGGPGPQLRGGEGGLSTINSPTFPPPAVPFAGNNGVGNGAPSPRSRSASRSQAQQQQQFQGMQLNLDSLGTAYSAASGSNNSPRPSPVVPFAVNSTPALVPTPNGLPGGSGPTTPLTPSSSSGSGSAAAAAAAIAAASAASAAAGVGGGGKGRKRSVNKRDISDPVFVSSTNKVSTVELPTSPVNSQPVATTFAGMGVGEGEGKPEVPAMDPRRRTRTGMFWKRRDVSAEGSDSASGSGGGGGAGEVLSSSVFEGDDAAAAAVGPRARQRLRKTSSEGGNLAARARSAAGGAGGGNGGLTVERVPMPVSAGAGGFPGREQGEGGGMGGMF</sequence>
<dbReference type="STRING" id="342668.A0A2P2SVU3"/>
<reference evidence="2 3" key="1">
    <citation type="submission" date="2016-03" db="EMBL/GenBank/DDBJ databases">
        <title>Comparative genomics of Pseudogymnoascus destructans, the fungus causing white-nose syndrome of bats.</title>
        <authorList>
            <person name="Palmer J.M."/>
            <person name="Drees K.P."/>
            <person name="Foster J.T."/>
            <person name="Lindner D.L."/>
        </authorList>
    </citation>
    <scope>NUCLEOTIDE SEQUENCE [LARGE SCALE GENOMIC DNA]</scope>
    <source>
        <strain evidence="2 3">UAMH 10579</strain>
    </source>
</reference>
<feature type="compositionally biased region" description="Gly residues" evidence="1">
    <location>
        <begin position="1056"/>
        <end position="1075"/>
    </location>
</feature>
<dbReference type="GeneID" id="28834246"/>
<evidence type="ECO:0000313" key="2">
    <source>
        <dbReference type="EMBL" id="OBU00922.1"/>
    </source>
</evidence>
<protein>
    <submittedName>
        <fullName evidence="2">Uncharacterized protein</fullName>
    </submittedName>
</protein>
<feature type="compositionally biased region" description="Low complexity" evidence="1">
    <location>
        <begin position="691"/>
        <end position="725"/>
    </location>
</feature>
<feature type="compositionally biased region" description="Low complexity" evidence="1">
    <location>
        <begin position="1307"/>
        <end position="1323"/>
    </location>
</feature>